<dbReference type="GO" id="GO:0006508">
    <property type="term" value="P:proteolysis"/>
    <property type="evidence" value="ECO:0007669"/>
    <property type="project" value="InterPro"/>
</dbReference>
<dbReference type="Pfam" id="PF03572">
    <property type="entry name" value="Peptidase_S41"/>
    <property type="match status" value="1"/>
</dbReference>
<evidence type="ECO:0000259" key="2">
    <source>
        <dbReference type="Pfam" id="PF03572"/>
    </source>
</evidence>
<dbReference type="GO" id="GO:0008236">
    <property type="term" value="F:serine-type peptidase activity"/>
    <property type="evidence" value="ECO:0007669"/>
    <property type="project" value="InterPro"/>
</dbReference>
<evidence type="ECO:0000313" key="3">
    <source>
        <dbReference type="EMBL" id="ANE51802.1"/>
    </source>
</evidence>
<dbReference type="GO" id="GO:0030288">
    <property type="term" value="C:outer membrane-bounded periplasmic space"/>
    <property type="evidence" value="ECO:0007669"/>
    <property type="project" value="TreeGrafter"/>
</dbReference>
<keyword evidence="4" id="KW-1185">Reference proteome</keyword>
<dbReference type="InterPro" id="IPR005151">
    <property type="entry name" value="Tail-specific_protease"/>
</dbReference>
<dbReference type="SUPFAM" id="SSF52096">
    <property type="entry name" value="ClpP/crotonase"/>
    <property type="match status" value="1"/>
</dbReference>
<accession>A0A172TXU3</accession>
<dbReference type="PANTHER" id="PTHR32060:SF30">
    <property type="entry name" value="CARBOXY-TERMINAL PROCESSING PROTEASE CTPA"/>
    <property type="match status" value="1"/>
</dbReference>
<evidence type="ECO:0000256" key="1">
    <source>
        <dbReference type="SAM" id="SignalP"/>
    </source>
</evidence>
<dbReference type="Proteomes" id="UP000077177">
    <property type="component" value="Chromosome"/>
</dbReference>
<feature type="chain" id="PRO_5008001361" description="Tail specific protease domain-containing protein" evidence="1">
    <location>
        <begin position="18"/>
        <end position="501"/>
    </location>
</feature>
<keyword evidence="1" id="KW-0732">Signal</keyword>
<dbReference type="KEGG" id="fla:SY85_16200"/>
<proteinExistence type="predicted"/>
<reference evidence="3 4" key="2">
    <citation type="journal article" date="2016" name="Int. J. Syst. Evol. Microbiol.">
        <title>Flavisolibacter tropicus sp. nov., isolated from tropical soil.</title>
        <authorList>
            <person name="Lee J.J."/>
            <person name="Kang M.S."/>
            <person name="Kim G.S."/>
            <person name="Lee C.S."/>
            <person name="Lim S."/>
            <person name="Lee J."/>
            <person name="Roh S.H."/>
            <person name="Kang H."/>
            <person name="Ha J.M."/>
            <person name="Bae S."/>
            <person name="Jung H.Y."/>
            <person name="Kim M.K."/>
        </authorList>
    </citation>
    <scope>NUCLEOTIDE SEQUENCE [LARGE SCALE GENOMIC DNA]</scope>
    <source>
        <strain evidence="3 4">LCS9</strain>
    </source>
</reference>
<dbReference type="GO" id="GO:0007165">
    <property type="term" value="P:signal transduction"/>
    <property type="evidence" value="ECO:0007669"/>
    <property type="project" value="TreeGrafter"/>
</dbReference>
<dbReference type="PROSITE" id="PS51257">
    <property type="entry name" value="PROKAR_LIPOPROTEIN"/>
    <property type="match status" value="1"/>
</dbReference>
<feature type="signal peptide" evidence="1">
    <location>
        <begin position="1"/>
        <end position="17"/>
    </location>
</feature>
<dbReference type="STRING" id="1492898.SY85_16200"/>
<dbReference type="PANTHER" id="PTHR32060">
    <property type="entry name" value="TAIL-SPECIFIC PROTEASE"/>
    <property type="match status" value="1"/>
</dbReference>
<name>A0A172TXU3_9BACT</name>
<reference evidence="4" key="1">
    <citation type="submission" date="2015-01" db="EMBL/GenBank/DDBJ databases">
        <title>Flavisolibacter sp./LCS9/ whole genome sequencing.</title>
        <authorList>
            <person name="Kim M.K."/>
            <person name="Srinivasan S."/>
            <person name="Lee J.-J."/>
        </authorList>
    </citation>
    <scope>NUCLEOTIDE SEQUENCE [LARGE SCALE GENOMIC DNA]</scope>
    <source>
        <strain evidence="4">LCS9</strain>
    </source>
</reference>
<dbReference type="GO" id="GO:0004175">
    <property type="term" value="F:endopeptidase activity"/>
    <property type="evidence" value="ECO:0007669"/>
    <property type="project" value="TreeGrafter"/>
</dbReference>
<evidence type="ECO:0000313" key="4">
    <source>
        <dbReference type="Proteomes" id="UP000077177"/>
    </source>
</evidence>
<sequence length="501" mass="57463">MRLLVFFGIMVLVSSCAVNRPFSASKTNTVYKKYAASELEKDYTIFEGVLKTEHPGLYWYAPADSVEYYFKAGRAQIKDSMTEVQFRYLLSYITAKIRCGHTTVRASRDYFNGRDSLRTHQFPLNLKLWPDTAMVTANLNRRDSNIQRGAFITAIDGLPIQQIVDSLFEFLSADGYNLTHKYQTLSNRGVFSSLYLSRFGYKPSFAVDFIDTLGNQRHAVLPIYKPIKDTSMRIGEFPPPPGRLTHKERKQLNIYAARSLRIDTALSTGFMDLNTFTRDAKLHNFFKKAFKQLDKNNIQNLVIDLRANGGGSVTNSNLLTKYIAQQKFKIADTLFAVSRHSPYGRYQETRFTNWLFLNLMTRKKKDGYYHFRYFEGKYFKPKKKFHFDGQVYILSGGNTFSAATLVMQSLRPQTNVTIVGEESGGGAYGNNAWLIPEVTLPHTGVRFRLPLFRLVIDKNEHKGYGVQPEIYSLPTSPAIRRLADFKMDTVIELIKNNKKSY</sequence>
<feature type="domain" description="Tail specific protease" evidence="2">
    <location>
        <begin position="268"/>
        <end position="470"/>
    </location>
</feature>
<organism evidence="3 4">
    <name type="scientific">Flavisolibacter tropicus</name>
    <dbReference type="NCBI Taxonomy" id="1492898"/>
    <lineage>
        <taxon>Bacteria</taxon>
        <taxon>Pseudomonadati</taxon>
        <taxon>Bacteroidota</taxon>
        <taxon>Chitinophagia</taxon>
        <taxon>Chitinophagales</taxon>
        <taxon>Chitinophagaceae</taxon>
        <taxon>Flavisolibacter</taxon>
    </lineage>
</organism>
<dbReference type="InterPro" id="IPR029045">
    <property type="entry name" value="ClpP/crotonase-like_dom_sf"/>
</dbReference>
<dbReference type="AlphaFoldDB" id="A0A172TXU3"/>
<dbReference type="Gene3D" id="3.90.226.10">
    <property type="entry name" value="2-enoyl-CoA Hydratase, Chain A, domain 1"/>
    <property type="match status" value="1"/>
</dbReference>
<gene>
    <name evidence="3" type="ORF">SY85_16200</name>
</gene>
<protein>
    <recommendedName>
        <fullName evidence="2">Tail specific protease domain-containing protein</fullName>
    </recommendedName>
</protein>
<dbReference type="EMBL" id="CP011390">
    <property type="protein sequence ID" value="ANE51802.1"/>
    <property type="molecule type" value="Genomic_DNA"/>
</dbReference>